<dbReference type="SUPFAM" id="SSF52833">
    <property type="entry name" value="Thioredoxin-like"/>
    <property type="match status" value="3"/>
</dbReference>
<dbReference type="Proteomes" id="UP000290572">
    <property type="component" value="Unassembled WGS sequence"/>
</dbReference>
<keyword evidence="1" id="KW-0175">Coiled coil</keyword>
<dbReference type="PANTHER" id="PTHR46497:SF1">
    <property type="entry name" value="THIOREDOXIN DOMAIN-CONTAINING PROTEIN 11"/>
    <property type="match status" value="1"/>
</dbReference>
<dbReference type="Pfam" id="PF00085">
    <property type="entry name" value="Thioredoxin"/>
    <property type="match status" value="3"/>
</dbReference>
<dbReference type="CDD" id="cd02995">
    <property type="entry name" value="PDI_a_PDI_a'_C"/>
    <property type="match status" value="1"/>
</dbReference>
<dbReference type="InterPro" id="IPR058777">
    <property type="entry name" value="TXNDC11_thioredoxin"/>
</dbReference>
<protein>
    <submittedName>
        <fullName evidence="3">Thioredoxin domain-containing 11</fullName>
    </submittedName>
</protein>
<name>A0A498NVE9_LABRO</name>
<dbReference type="InterPro" id="IPR036249">
    <property type="entry name" value="Thioredoxin-like_sf"/>
</dbReference>
<gene>
    <name evidence="3" type="ORF">ROHU_035928</name>
</gene>
<sequence>MVVVAVGDAAAGSGAAPAGGGSDGEKTRTVLRRDTAHLRAHLTHNPHLQNVVAAPRSPVRFFPAEAPVVDLFLGQLEEADHLLEEADVSVVFYYAPWCAHCITARQHVQQVALRLAQQVQFVAVNCWWHQGRCRKQKNFFQYPVIHLYYRRIGPIEYRGPVRSEYLESFIHRVSAPLSYLPSVGALHTFLTHHQQAVVGYFQFNSSPQPAGYITFLLSALHALRRDHQGEVRFAVVTNQAVAEGVSLRDDESVYLHRRLNSSLVFPRTQRNFTAQAVCDWVFENRESVIRWIQPTRAKSYLLEAELQKGPALLTFLPHNPLTANQLLTQVTDVALHYHSCCGSEEDSSSVPSCCQSLPVASADVSICELCVSQCWALGLYLQQIRLSSASCRSVQTSYGPFGRFSVCCRSVPRPHRCPLLPDSITGLQCRTNKTLRFYLLDAQLNWPLAQRLGASGNQSSDLPFITIINLRDETHYVLKHNNTLGTHTKHTHTLTDSHTNIHTLQALAHGVPNVSDFIQNFSASYSPLHRHLVGHKQQQQTQSLIQEVTSDSFLHTVMDSQRDVLLLYYSAWCGFCSVLNHVFLQLARLFQGNGALTVARVNVGRNDLPWEFMVDHLPSVLFFPRHRKQMSVKFPENTPMTVPNLLRFILQHTGHAPWEESGHGVEPKSLLEAELRALQREVFSLHQARERLSQQLAVLWRENRRLALHTHTLETQNAELQEQSGRLETLYREKTRQLTDTVTDVALHYHSCCGSEEDSSSVPSCCQSLPVASADVSVCELCVSQCWALGLYLQQIRLSSASCRSVQTSYGPFGRFSVCCRSVPRPHRCPLLPDSITGLQCRTNKTLRFYLLDAQLNWPLAQRLGASGNQSSDLPFITIINLRDETHYVLKHNNTLGTHSKHTHTLTGSHTNIHTLQALSDFIQNFSASYSPLHRHLVGHKQQQQTQSLIQEVTSDSFLHTVMDSQRDVLLLYYSAWCGFCSVLNHVFLQLARLFQGNGALTVARCGTAHYASHDSPFRSD</sequence>
<dbReference type="STRING" id="84645.A0A498NVE9"/>
<feature type="coiled-coil region" evidence="1">
    <location>
        <begin position="675"/>
        <end position="737"/>
    </location>
</feature>
<reference evidence="3 4" key="1">
    <citation type="submission" date="2018-03" db="EMBL/GenBank/DDBJ databases">
        <title>Draft genome sequence of Rohu Carp (Labeo rohita).</title>
        <authorList>
            <person name="Das P."/>
            <person name="Kushwaha B."/>
            <person name="Joshi C.G."/>
            <person name="Kumar D."/>
            <person name="Nagpure N.S."/>
            <person name="Sahoo L."/>
            <person name="Das S.P."/>
            <person name="Bit A."/>
            <person name="Patnaik S."/>
            <person name="Meher P.K."/>
            <person name="Jayasankar P."/>
            <person name="Koringa P.G."/>
            <person name="Patel N.V."/>
            <person name="Hinsu A.T."/>
            <person name="Kumar R."/>
            <person name="Pandey M."/>
            <person name="Agarwal S."/>
            <person name="Srivastava S."/>
            <person name="Singh M."/>
            <person name="Iquebal M.A."/>
            <person name="Jaiswal S."/>
            <person name="Angadi U.B."/>
            <person name="Kumar N."/>
            <person name="Raza M."/>
            <person name="Shah T.M."/>
            <person name="Rai A."/>
            <person name="Jena J.K."/>
        </authorList>
    </citation>
    <scope>NUCLEOTIDE SEQUENCE [LARGE SCALE GENOMIC DNA]</scope>
    <source>
        <strain evidence="3">DASCIFA01</strain>
        <tissue evidence="3">Testis</tissue>
    </source>
</reference>
<dbReference type="PANTHER" id="PTHR46497">
    <property type="entry name" value="THIOREDOXIN DOMAIN-CONTAINING PROTEIN 11"/>
    <property type="match status" value="1"/>
</dbReference>
<organism evidence="3 4">
    <name type="scientific">Labeo rohita</name>
    <name type="common">Indian major carp</name>
    <name type="synonym">Cyprinus rohita</name>
    <dbReference type="NCBI Taxonomy" id="84645"/>
    <lineage>
        <taxon>Eukaryota</taxon>
        <taxon>Metazoa</taxon>
        <taxon>Chordata</taxon>
        <taxon>Craniata</taxon>
        <taxon>Vertebrata</taxon>
        <taxon>Euteleostomi</taxon>
        <taxon>Actinopterygii</taxon>
        <taxon>Neopterygii</taxon>
        <taxon>Teleostei</taxon>
        <taxon>Ostariophysi</taxon>
        <taxon>Cypriniformes</taxon>
        <taxon>Cyprinidae</taxon>
        <taxon>Labeoninae</taxon>
        <taxon>Labeonini</taxon>
        <taxon>Labeo</taxon>
    </lineage>
</organism>
<dbReference type="InterPro" id="IPR052792">
    <property type="entry name" value="Thioredoxin_dom-contain_11"/>
</dbReference>
<evidence type="ECO:0000256" key="1">
    <source>
        <dbReference type="SAM" id="Coils"/>
    </source>
</evidence>
<dbReference type="PROSITE" id="PS51352">
    <property type="entry name" value="THIOREDOXIN_2"/>
    <property type="match status" value="1"/>
</dbReference>
<evidence type="ECO:0000313" key="4">
    <source>
        <dbReference type="Proteomes" id="UP000290572"/>
    </source>
</evidence>
<dbReference type="AlphaFoldDB" id="A0A498NVE9"/>
<proteinExistence type="predicted"/>
<dbReference type="CDD" id="cd02981">
    <property type="entry name" value="PDI_b_family"/>
    <property type="match status" value="1"/>
</dbReference>
<accession>A0A498NVE9</accession>
<dbReference type="InterPro" id="IPR013766">
    <property type="entry name" value="Thioredoxin_domain"/>
</dbReference>
<keyword evidence="4" id="KW-1185">Reference proteome</keyword>
<dbReference type="Gene3D" id="3.40.30.10">
    <property type="entry name" value="Glutaredoxin"/>
    <property type="match status" value="3"/>
</dbReference>
<feature type="domain" description="Thioredoxin" evidence="2">
    <location>
        <begin position="48"/>
        <end position="175"/>
    </location>
</feature>
<evidence type="ECO:0000313" key="3">
    <source>
        <dbReference type="EMBL" id="RXN35955.1"/>
    </source>
</evidence>
<comment type="caution">
    <text evidence="3">The sequence shown here is derived from an EMBL/GenBank/DDBJ whole genome shotgun (WGS) entry which is preliminary data.</text>
</comment>
<dbReference type="Pfam" id="PF26234">
    <property type="entry name" value="TXNDC11_2nd"/>
    <property type="match status" value="1"/>
</dbReference>
<evidence type="ECO:0000259" key="2">
    <source>
        <dbReference type="PROSITE" id="PS51352"/>
    </source>
</evidence>
<dbReference type="EMBL" id="QBIY01010019">
    <property type="protein sequence ID" value="RXN35955.1"/>
    <property type="molecule type" value="Genomic_DNA"/>
</dbReference>